<dbReference type="VEuPathDB" id="FungiDB:RhiirA1_468605"/>
<reference evidence="1 2" key="1">
    <citation type="submission" date="2017-10" db="EMBL/GenBank/DDBJ databases">
        <title>Extensive intraspecific genome diversity in a model arbuscular mycorrhizal fungus.</title>
        <authorList>
            <person name="Chen E.C.H."/>
            <person name="Morin E."/>
            <person name="Baudet D."/>
            <person name="Noel J."/>
            <person name="Ndikumana S."/>
            <person name="Charron P."/>
            <person name="St-Onge C."/>
            <person name="Giorgi J."/>
            <person name="Grigoriev I.V."/>
            <person name="Roux C."/>
            <person name="Martin F.M."/>
            <person name="Corradi N."/>
        </authorList>
    </citation>
    <scope>NUCLEOTIDE SEQUENCE [LARGE SCALE GENOMIC DNA]</scope>
    <source>
        <strain evidence="1 2">A1</strain>
    </source>
</reference>
<dbReference type="AlphaFoldDB" id="A0A2N0R9T5"/>
<organism evidence="1 2">
    <name type="scientific">Rhizophagus irregularis</name>
    <dbReference type="NCBI Taxonomy" id="588596"/>
    <lineage>
        <taxon>Eukaryota</taxon>
        <taxon>Fungi</taxon>
        <taxon>Fungi incertae sedis</taxon>
        <taxon>Mucoromycota</taxon>
        <taxon>Glomeromycotina</taxon>
        <taxon>Glomeromycetes</taxon>
        <taxon>Glomerales</taxon>
        <taxon>Glomeraceae</taxon>
        <taxon>Rhizophagus</taxon>
    </lineage>
</organism>
<dbReference type="VEuPathDB" id="FungiDB:RhiirFUN_018695"/>
<accession>A0A2N0R9T5</accession>
<comment type="caution">
    <text evidence="1">The sequence shown here is derived from an EMBL/GenBank/DDBJ whole genome shotgun (WGS) entry which is preliminary data.</text>
</comment>
<reference evidence="1 2" key="2">
    <citation type="submission" date="2017-10" db="EMBL/GenBank/DDBJ databases">
        <title>Genome analyses suggest a sexual origin of heterokaryosis in a supposedly ancient asexual fungus.</title>
        <authorList>
            <person name="Corradi N."/>
            <person name="Sedzielewska K."/>
            <person name="Noel J."/>
            <person name="Charron P."/>
            <person name="Farinelli L."/>
            <person name="Marton T."/>
            <person name="Kruger M."/>
            <person name="Pelin A."/>
            <person name="Brachmann A."/>
            <person name="Corradi N."/>
        </authorList>
    </citation>
    <scope>NUCLEOTIDE SEQUENCE [LARGE SCALE GENOMIC DNA]</scope>
    <source>
        <strain evidence="1 2">A1</strain>
    </source>
</reference>
<dbReference type="Proteomes" id="UP000232688">
    <property type="component" value="Unassembled WGS sequence"/>
</dbReference>
<dbReference type="Gene3D" id="1.10.150.50">
    <property type="entry name" value="Transcription Factor, Ets-1"/>
    <property type="match status" value="1"/>
</dbReference>
<protein>
    <submittedName>
        <fullName evidence="1">Uncharacterized protein</fullName>
    </submittedName>
</protein>
<dbReference type="InterPro" id="IPR013761">
    <property type="entry name" value="SAM/pointed_sf"/>
</dbReference>
<evidence type="ECO:0000313" key="1">
    <source>
        <dbReference type="EMBL" id="PKC60046.1"/>
    </source>
</evidence>
<dbReference type="EMBL" id="LLXH01001214">
    <property type="protein sequence ID" value="PKC60046.1"/>
    <property type="molecule type" value="Genomic_DNA"/>
</dbReference>
<name>A0A2N0R9T5_9GLOM</name>
<gene>
    <name evidence="1" type="ORF">RhiirA1_468605</name>
</gene>
<sequence>MANLSVEQVEALSPTELVNYLNLNKDGLFLRDDHIKTLESLELAGSNFLKLTTQKLTNHPYNFPEGPVERIQDFISRLNSQRLLNLEEYLSNTIPYIIYSPHGTMSRSSTKVSGDLPTEVRLWGEFFNNVNSHTFDQEKKFQRPTFVNDFIKTYTTLLKVSGQPIKIIFY</sequence>
<evidence type="ECO:0000313" key="2">
    <source>
        <dbReference type="Proteomes" id="UP000232688"/>
    </source>
</evidence>
<proteinExistence type="predicted"/>